<dbReference type="PANTHER" id="PTHR12636">
    <property type="entry name" value="NEP1/MRA1"/>
    <property type="match status" value="1"/>
</dbReference>
<evidence type="ECO:0000313" key="6">
    <source>
        <dbReference type="EMBL" id="CAC5429005.1"/>
    </source>
</evidence>
<dbReference type="CDD" id="cd18088">
    <property type="entry name" value="Nep1-like"/>
    <property type="match status" value="1"/>
</dbReference>
<dbReference type="EMBL" id="RHLC01000028">
    <property type="protein sequence ID" value="TPP51106.1"/>
    <property type="molecule type" value="Genomic_DNA"/>
</dbReference>
<dbReference type="Gene3D" id="3.40.1280.10">
    <property type="match status" value="1"/>
</dbReference>
<reference evidence="7" key="2">
    <citation type="submission" date="2011-01" db="EMBL/GenBank/DDBJ databases">
        <authorList>
            <person name="Zhao B.P."/>
            <person name="Ren Z.A."/>
            <person name="Li C.D."/>
        </authorList>
    </citation>
    <scope>NUCLEOTIDE SEQUENCE</scope>
    <source>
        <strain evidence="7">BPK282A1</strain>
    </source>
</reference>
<dbReference type="Pfam" id="PF03587">
    <property type="entry name" value="EMG1"/>
    <property type="match status" value="1"/>
</dbReference>
<dbReference type="Proteomes" id="UP000274082">
    <property type="component" value="Chromosome 16"/>
</dbReference>
<proteinExistence type="inferred from homology"/>
<dbReference type="OrthoDB" id="269804at2759"/>
<evidence type="ECO:0000313" key="11">
    <source>
        <dbReference type="Proteomes" id="UP000318447"/>
    </source>
</evidence>
<evidence type="ECO:0000256" key="2">
    <source>
        <dbReference type="ARBA" id="ARBA00022517"/>
    </source>
</evidence>
<reference evidence="9" key="3">
    <citation type="submission" date="2011-02" db="EMBL/GenBank/DDBJ databases">
        <title>Whole genome sequencing of Leishmania donovani clinical lines reveals dynamic variation related to drug resistance.</title>
        <authorList>
            <person name="Downing T."/>
            <person name="Imamura H."/>
            <person name="Sanders M."/>
            <person name="Decuypere S."/>
            <person name="Hertz-Fowler C."/>
            <person name="Clark T.G."/>
            <person name="Rijal S."/>
            <person name="Sundar S."/>
            <person name="Quail M.A."/>
            <person name="De Doncker S."/>
            <person name="Maes I."/>
            <person name="Vanaerschot M."/>
            <person name="Stark O."/>
            <person name="Schonian G."/>
            <person name="Dujardin J.C."/>
            <person name="Berriman M."/>
        </authorList>
    </citation>
    <scope>NUCLEOTIDE SEQUENCE [LARGE SCALE GENOMIC DNA]</scope>
    <source>
        <strain evidence="9">BPK282A1</strain>
    </source>
</reference>
<keyword evidence="4" id="KW-0694">RNA-binding</keyword>
<dbReference type="RefSeq" id="XP_003859832.1">
    <property type="nucleotide sequence ID" value="XM_003859784.1"/>
</dbReference>
<dbReference type="SUPFAM" id="SSF75217">
    <property type="entry name" value="alpha/beta knot"/>
    <property type="match status" value="1"/>
</dbReference>
<reference evidence="11" key="6">
    <citation type="submission" date="2019-02" db="EMBL/GenBank/DDBJ databases">
        <title>FDA dAtabase for Regulatory Grade micrObial Sequences (FDA-ARGOS): Supporting development and validation of Infectious Disease Dx tests.</title>
        <authorList>
            <person name="Duncan R."/>
            <person name="Fisher C."/>
            <person name="Tallon L."/>
            <person name="Sadzewicz L."/>
            <person name="Sengamalay N."/>
            <person name="Ott S."/>
            <person name="Godinez A."/>
            <person name="Nagaraj S."/>
            <person name="Vavikolanu K."/>
            <person name="Nadendla S."/>
            <person name="Aluvathingal J."/>
            <person name="Sichtig H."/>
        </authorList>
    </citation>
    <scope>NUCLEOTIDE SEQUENCE [LARGE SCALE GENOMIC DNA]</scope>
    <source>
        <strain evidence="11">FDAARGOS_361</strain>
    </source>
</reference>
<reference evidence="5 10" key="4">
    <citation type="journal article" date="2018" name="Sci. Rep.">
        <title>A complete Leishmania donovani reference genome identifies novel genetic variations associated with virulence.</title>
        <authorList>
            <person name="Lypaczewski P."/>
            <person name="Hoshizaki J."/>
            <person name="Zhang W.-W."/>
            <person name="McCall L.-I."/>
            <person name="Torcivia-Rodriguez J."/>
            <person name="Simonyan V."/>
            <person name="Kaur A."/>
            <person name="Dewar K."/>
            <person name="Matlashewski G."/>
        </authorList>
    </citation>
    <scope>NUCLEOTIDE SEQUENCE [LARGE SCALE GENOMIC DNA]</scope>
    <source>
        <strain evidence="5 10">LdCL</strain>
    </source>
</reference>
<accession>E9BCZ9</accession>
<dbReference type="GO" id="GO:0032040">
    <property type="term" value="C:small-subunit processome"/>
    <property type="evidence" value="ECO:0007669"/>
    <property type="project" value="TreeGrafter"/>
</dbReference>
<accession>A0A3Q8ICM7</accession>
<evidence type="ECO:0000256" key="1">
    <source>
        <dbReference type="ARBA" id="ARBA00008115"/>
    </source>
</evidence>
<dbReference type="EMBL" id="CP029515">
    <property type="protein sequence ID" value="AYU77724.1"/>
    <property type="molecule type" value="Genomic_DNA"/>
</dbReference>
<keyword evidence="5" id="KW-0489">Methyltransferase</keyword>
<dbReference type="VEuPathDB" id="TriTrypDB:LDHU3_16.1750"/>
<dbReference type="InterPro" id="IPR029028">
    <property type="entry name" value="Alpha/beta_knot_MTases"/>
</dbReference>
<dbReference type="Proteomes" id="UP000008980">
    <property type="component" value="Chromosome 16"/>
</dbReference>
<dbReference type="EMBL" id="FR799603">
    <property type="protein sequence ID" value="CBZ33125.1"/>
    <property type="molecule type" value="Genomic_DNA"/>
</dbReference>
<dbReference type="OMA" id="VIVILEH"/>
<evidence type="ECO:0000313" key="8">
    <source>
        <dbReference type="EMBL" id="TPP51106.1"/>
    </source>
</evidence>
<dbReference type="AlphaFoldDB" id="A0A3Q8ICM7"/>
<keyword evidence="2" id="KW-0690">Ribosome biogenesis</keyword>
<dbReference type="Proteomes" id="UP000318447">
    <property type="component" value="Unassembled WGS sequence"/>
</dbReference>
<keyword evidence="5" id="KW-0808">Transferase</keyword>
<dbReference type="GO" id="GO:0070037">
    <property type="term" value="F:rRNA (pseudouridine) methyltransferase activity"/>
    <property type="evidence" value="ECO:0007669"/>
    <property type="project" value="InterPro"/>
</dbReference>
<dbReference type="PANTHER" id="PTHR12636:SF11">
    <property type="entry name" value="EMG1_NEP1 METHYLTRANSFERASE"/>
    <property type="match status" value="1"/>
</dbReference>
<reference evidence="7 9" key="1">
    <citation type="journal article" date="2011" name="Genome Res.">
        <title>Whole genome sequencing of multiple Leishmania donovani clinical isolates provides insights into population structure and mechanisms of drug resistance.</title>
        <authorList>
            <person name="Downing T."/>
            <person name="Imamura H."/>
            <person name="Decuypere S."/>
            <person name="Clark T.G."/>
            <person name="Coombs G.H."/>
            <person name="Cotton J.A."/>
            <person name="Hilley J.D."/>
            <person name="de Doncker S."/>
            <person name="Maes I."/>
            <person name="Mottram J.C."/>
            <person name="Quail M.A."/>
            <person name="Rijal S."/>
            <person name="Sanders M."/>
            <person name="Schonian G."/>
            <person name="Stark O."/>
            <person name="Sundar S."/>
            <person name="Vanaerschot M."/>
            <person name="Hertz-Fowler C."/>
            <person name="Dujardin J.C."/>
            <person name="Berriman M."/>
        </authorList>
    </citation>
    <scope>NUCLEOTIDE SEQUENCE [LARGE SCALE GENOMIC DNA]</scope>
    <source>
        <strain evidence="7 9">BPK282A1</strain>
    </source>
</reference>
<dbReference type="InterPro" id="IPR005304">
    <property type="entry name" value="Rbsml_bgen_MeTrfase_EMG1/NEP1"/>
</dbReference>
<dbReference type="KEGG" id="ldo:LDBPK_161470"/>
<dbReference type="GeneID" id="13393216"/>
<dbReference type="InterPro" id="IPR029026">
    <property type="entry name" value="tRNA_m1G_MTases_N"/>
</dbReference>
<reference evidence="8" key="5">
    <citation type="submission" date="2019-02" db="EMBL/GenBank/DDBJ databases">
        <title>FDA dAtabase for Regulatory Grade micrObial Sequences (FDA-ARGOS): Supporting development and validation of Infectious Disease Dx tests.</title>
        <authorList>
            <person name="Duncan R."/>
            <person name="Fisher C."/>
            <person name="Tallon L.J."/>
            <person name="Sadzewicz L."/>
            <person name="Sengamalay N."/>
            <person name="Ott S."/>
            <person name="Godinez A."/>
            <person name="Nagaraj S."/>
            <person name="Nadendla S."/>
            <person name="Sichtig H."/>
        </authorList>
    </citation>
    <scope>NUCLEOTIDE SEQUENCE</scope>
    <source>
        <strain evidence="8">FDAARGOS_361</strain>
    </source>
</reference>
<evidence type="ECO:0000313" key="9">
    <source>
        <dbReference type="Proteomes" id="UP000008980"/>
    </source>
</evidence>
<evidence type="ECO:0000256" key="3">
    <source>
        <dbReference type="ARBA" id="ARBA00022730"/>
    </source>
</evidence>
<evidence type="ECO:0000313" key="5">
    <source>
        <dbReference type="EMBL" id="AYU77724.1"/>
    </source>
</evidence>
<dbReference type="Proteomes" id="UP000601710">
    <property type="component" value="Chromosome 16"/>
</dbReference>
<evidence type="ECO:0000313" key="7">
    <source>
        <dbReference type="EMBL" id="CBZ33125.1"/>
    </source>
</evidence>
<keyword evidence="3" id="KW-0699">rRNA-binding</keyword>
<comment type="similarity">
    <text evidence="1">Belongs to the class IV-like SAM-binding methyltransferase superfamily. RNA methyltransferase NEP1 family.</text>
</comment>
<dbReference type="VEuPathDB" id="TriTrypDB:LdCL_160019700"/>
<dbReference type="VEuPathDB" id="TriTrypDB:LdBPK_161470.1"/>
<dbReference type="GO" id="GO:0070475">
    <property type="term" value="P:rRNA base methylation"/>
    <property type="evidence" value="ECO:0007669"/>
    <property type="project" value="InterPro"/>
</dbReference>
<evidence type="ECO:0000256" key="4">
    <source>
        <dbReference type="ARBA" id="ARBA00022884"/>
    </source>
</evidence>
<gene>
    <name evidence="8" type="ORF">CGC21_24690</name>
    <name evidence="7" type="ORF">LDBPK_161470</name>
    <name evidence="5" type="ORF">LdCL_160019700</name>
    <name evidence="6" type="ORF">LDHU3_16.1750</name>
</gene>
<evidence type="ECO:0000313" key="10">
    <source>
        <dbReference type="Proteomes" id="UP000274082"/>
    </source>
</evidence>
<dbReference type="GO" id="GO:0019843">
    <property type="term" value="F:rRNA binding"/>
    <property type="evidence" value="ECO:0007669"/>
    <property type="project" value="UniProtKB-KW"/>
</dbReference>
<sequence>MEYAQKSARLPRSAEEKERWKRVIVILEHCPLQTIQTDRGFELLSDRHRSYHARHNQDPADWRPDVVHQCLLHLQDSPLNRAGMLEVFLRTKKQVCIAVDPRLRVPRNVRLFEKMMVSLLFKLKVRASTGYLSLLRVVGNPITDHIPAGTRLYRVEKDGDLIDPFTFCASCGYAADVLDKQRVGSKISLAHRRLTSSTSGTLEETTAEAGTEEFAKAQRKAVERRQFQPFAFIVGGMSRGDVSVDYARPGEVSSIRLGDRGMSAAAVISTLLHGFEEEWLREDNEAC</sequence>
<dbReference type="EMBL" id="LR812636">
    <property type="protein sequence ID" value="CAC5429005.1"/>
    <property type="molecule type" value="Genomic_DNA"/>
</dbReference>
<protein>
    <submittedName>
        <fullName evidence="8">EMG1/NEP1 methyltransferase family protein</fullName>
    </submittedName>
    <submittedName>
        <fullName evidence="5">EMG1/NEP1 methyltransferase, putative</fullName>
    </submittedName>
    <submittedName>
        <fullName evidence="6">EMG1/NEP1_methyltransferase_putative/Pfam:PF03587</fullName>
    </submittedName>
</protein>
<name>A0A3Q8ICM7_LEIDO</name>
<keyword evidence="10" id="KW-1185">Reference proteome</keyword>
<reference evidence="6" key="7">
    <citation type="submission" date="2020-06" db="EMBL/GenBank/DDBJ databases">
        <authorList>
            <person name="Camacho E."/>
            <person name="Gonzalez-de la Fuente S."/>
            <person name="Rastrojo A."/>
            <person name="Peiro-Pastor R."/>
            <person name="Solana JC."/>
            <person name="Tabera L."/>
            <person name="Gamarro F."/>
            <person name="Carrasco-Ramiro F."/>
            <person name="Requena JM."/>
            <person name="Aguado B."/>
        </authorList>
    </citation>
    <scope>NUCLEOTIDE SEQUENCE</scope>
</reference>
<organism evidence="5 10">
    <name type="scientific">Leishmania donovani</name>
    <dbReference type="NCBI Taxonomy" id="5661"/>
    <lineage>
        <taxon>Eukaryota</taxon>
        <taxon>Discoba</taxon>
        <taxon>Euglenozoa</taxon>
        <taxon>Kinetoplastea</taxon>
        <taxon>Metakinetoplastina</taxon>
        <taxon>Trypanosomatida</taxon>
        <taxon>Trypanosomatidae</taxon>
        <taxon>Leishmaniinae</taxon>
        <taxon>Leishmania</taxon>
    </lineage>
</organism>